<proteinExistence type="predicted"/>
<accession>A0A2N6PJ78</accession>
<keyword evidence="2" id="KW-0732">Signal</keyword>
<feature type="region of interest" description="Disordered" evidence="1">
    <location>
        <begin position="160"/>
        <end position="188"/>
    </location>
</feature>
<comment type="caution">
    <text evidence="3">The sequence shown here is derived from an EMBL/GenBank/DDBJ whole genome shotgun (WGS) entry which is preliminary data.</text>
</comment>
<dbReference type="AlphaFoldDB" id="A0A2N6PJ78"/>
<dbReference type="RefSeq" id="WP_102161458.1">
    <property type="nucleotide sequence ID" value="NZ_JALXPM010000001.1"/>
</dbReference>
<keyword evidence="4" id="KW-1185">Reference proteome</keyword>
<organism evidence="3 4">
    <name type="scientific">Brevibacterium luteolum</name>
    <dbReference type="NCBI Taxonomy" id="199591"/>
    <lineage>
        <taxon>Bacteria</taxon>
        <taxon>Bacillati</taxon>
        <taxon>Actinomycetota</taxon>
        <taxon>Actinomycetes</taxon>
        <taxon>Micrococcales</taxon>
        <taxon>Brevibacteriaceae</taxon>
        <taxon>Brevibacterium</taxon>
    </lineage>
</organism>
<dbReference type="EMBL" id="PNFZ01000002">
    <property type="protein sequence ID" value="PMB98727.1"/>
    <property type="molecule type" value="Genomic_DNA"/>
</dbReference>
<protein>
    <recommendedName>
        <fullName evidence="5">Lipoprotein</fullName>
    </recommendedName>
</protein>
<gene>
    <name evidence="3" type="ORF">CJ198_05300</name>
</gene>
<dbReference type="GeneID" id="86841580"/>
<sequence length="188" mass="20644">MIRLLRNRRRLAAGALALALVSGLSGCTLLGPVEVGTHDAGIIARFTDPRTGAANRSWVIEAVPEKAALRVHAHEEFFGYERVDLPAEVWSEVATAAEAAQERTNFIPEQGCEGAREIEVELWRGDKQMKTLTANNCGSDDTYYDLYIAVTQPLIDEFDPAQLNPNVEPGETQPRTTMSREVSGPPRP</sequence>
<feature type="chain" id="PRO_5039717772" description="Lipoprotein" evidence="2">
    <location>
        <begin position="31"/>
        <end position="188"/>
    </location>
</feature>
<reference evidence="3 4" key="1">
    <citation type="submission" date="2017-09" db="EMBL/GenBank/DDBJ databases">
        <title>Bacterial strain isolated from the female urinary microbiota.</title>
        <authorList>
            <person name="Thomas-White K."/>
            <person name="Kumar N."/>
            <person name="Forster S."/>
            <person name="Putonti C."/>
            <person name="Lawley T."/>
            <person name="Wolfe A.J."/>
        </authorList>
    </citation>
    <scope>NUCLEOTIDE SEQUENCE [LARGE SCALE GENOMIC DNA]</scope>
    <source>
        <strain evidence="3 4">UMB0680</strain>
    </source>
</reference>
<evidence type="ECO:0000256" key="2">
    <source>
        <dbReference type="SAM" id="SignalP"/>
    </source>
</evidence>
<evidence type="ECO:0000313" key="3">
    <source>
        <dbReference type="EMBL" id="PMB98727.1"/>
    </source>
</evidence>
<evidence type="ECO:0000256" key="1">
    <source>
        <dbReference type="SAM" id="MobiDB-lite"/>
    </source>
</evidence>
<feature type="signal peptide" evidence="2">
    <location>
        <begin position="1"/>
        <end position="30"/>
    </location>
</feature>
<dbReference type="Proteomes" id="UP000235703">
    <property type="component" value="Unassembled WGS sequence"/>
</dbReference>
<evidence type="ECO:0000313" key="4">
    <source>
        <dbReference type="Proteomes" id="UP000235703"/>
    </source>
</evidence>
<evidence type="ECO:0008006" key="5">
    <source>
        <dbReference type="Google" id="ProtNLM"/>
    </source>
</evidence>
<dbReference type="PROSITE" id="PS51257">
    <property type="entry name" value="PROKAR_LIPOPROTEIN"/>
    <property type="match status" value="1"/>
</dbReference>
<name>A0A2N6PJ78_9MICO</name>